<dbReference type="InterPro" id="IPR007219">
    <property type="entry name" value="XnlR_reg_dom"/>
</dbReference>
<dbReference type="PANTHER" id="PTHR47782:SF1">
    <property type="entry name" value="PYRIMIDINE PATHWAY REGULATORY PROTEIN 1"/>
    <property type="match status" value="1"/>
</dbReference>
<evidence type="ECO:0000256" key="6">
    <source>
        <dbReference type="ARBA" id="ARBA00023163"/>
    </source>
</evidence>
<keyword evidence="11" id="KW-1185">Reference proteome</keyword>
<feature type="domain" description="Zn(2)-C6 fungal-type" evidence="9">
    <location>
        <begin position="35"/>
        <end position="67"/>
    </location>
</feature>
<keyword evidence="2" id="KW-0479">Metal-binding</keyword>
<organism evidence="10 11">
    <name type="scientific">Phyllosticta capitalensis</name>
    <dbReference type="NCBI Taxonomy" id="121624"/>
    <lineage>
        <taxon>Eukaryota</taxon>
        <taxon>Fungi</taxon>
        <taxon>Dikarya</taxon>
        <taxon>Ascomycota</taxon>
        <taxon>Pezizomycotina</taxon>
        <taxon>Dothideomycetes</taxon>
        <taxon>Dothideomycetes incertae sedis</taxon>
        <taxon>Botryosphaeriales</taxon>
        <taxon>Phyllostictaceae</taxon>
        <taxon>Phyllosticta</taxon>
    </lineage>
</organism>
<evidence type="ECO:0000256" key="4">
    <source>
        <dbReference type="ARBA" id="ARBA00023015"/>
    </source>
</evidence>
<evidence type="ECO:0000256" key="5">
    <source>
        <dbReference type="ARBA" id="ARBA00023125"/>
    </source>
</evidence>
<name>A0ABR1Z3S6_9PEZI</name>
<dbReference type="InterPro" id="IPR036864">
    <property type="entry name" value="Zn2-C6_fun-type_DNA-bd_sf"/>
</dbReference>
<gene>
    <name evidence="10" type="ORF">HDK90DRAFT_506566</name>
</gene>
<evidence type="ECO:0000259" key="9">
    <source>
        <dbReference type="PROSITE" id="PS50048"/>
    </source>
</evidence>
<evidence type="ECO:0000256" key="2">
    <source>
        <dbReference type="ARBA" id="ARBA00022723"/>
    </source>
</evidence>
<dbReference type="InterPro" id="IPR052202">
    <property type="entry name" value="Yeast_MetPath_Reg"/>
</dbReference>
<dbReference type="SUPFAM" id="SSF57701">
    <property type="entry name" value="Zn2/Cys6 DNA-binding domain"/>
    <property type="match status" value="1"/>
</dbReference>
<accession>A0ABR1Z3S6</accession>
<dbReference type="CDD" id="cd12148">
    <property type="entry name" value="fungal_TF_MHR"/>
    <property type="match status" value="1"/>
</dbReference>
<reference evidence="10 11" key="1">
    <citation type="submission" date="2024-04" db="EMBL/GenBank/DDBJ databases">
        <title>Phyllosticta paracitricarpa is synonymous to the EU quarantine fungus P. citricarpa based on phylogenomic analyses.</title>
        <authorList>
            <consortium name="Lawrence Berkeley National Laboratory"/>
            <person name="Van Ingen-Buijs V.A."/>
            <person name="Van Westerhoven A.C."/>
            <person name="Haridas S."/>
            <person name="Skiadas P."/>
            <person name="Martin F."/>
            <person name="Groenewald J.Z."/>
            <person name="Crous P.W."/>
            <person name="Seidl M.F."/>
        </authorList>
    </citation>
    <scope>NUCLEOTIDE SEQUENCE [LARGE SCALE GENOMIC DNA]</scope>
    <source>
        <strain evidence="10 11">CBS 123374</strain>
    </source>
</reference>
<comment type="subcellular location">
    <subcellularLocation>
        <location evidence="1">Nucleus</location>
    </subcellularLocation>
</comment>
<dbReference type="SMART" id="SM00066">
    <property type="entry name" value="GAL4"/>
    <property type="match status" value="1"/>
</dbReference>
<evidence type="ECO:0000256" key="8">
    <source>
        <dbReference type="SAM" id="MobiDB-lite"/>
    </source>
</evidence>
<evidence type="ECO:0000256" key="1">
    <source>
        <dbReference type="ARBA" id="ARBA00004123"/>
    </source>
</evidence>
<sequence>MSGEASASASETGGVHTATDEPQRARKKLRRTTFACYRCHRRKIKCDGLGDGLKAACTNCVLAKQPCHGILDGESKTVIPRSIAAYLREKIAEKERFLQKLGVDLDDGLTEPLLPRTRLDPTSQGSVELDTRYQKYDLASEAFRSFGESCKPIIDTKFQFPFATFLFASSHLPSADPLPVNDEVREDDLKPKSNALDQIPQHIQERLVALYTDRILPLYPFVDRQRIWNQYHRTSGQSGQPPSEYDVFTISMVIAISMMTSKVNDSEKIASVSQRVFSHALQHTESLFEPSLENVQAMLFFAQYSFLMPSIARAWDTIGLAMRMALELGLHRDPEETGHEDREQRRCSFWVLYIYDRSTCATSHRRLGVADDSISTKYPTNMEGSFLVNNIRFRRIQSELWTVNYLRRGLPLLTEPGSYESWMQSTENRIKAWKLEVVPEKSSWDSEWFSIAAAHGLVCLHRPTPRNPHPSAESLVKCFDAGTEVALGYGNNIRRGFLKYSYHSVHHGFEASICCLFAIRHCREQLTARYGMQRVLDILHSFSRLLALTSERWRQAHASLEAYERCKAVVIRELMSPQATPPVKNDELDRLILPYQALINQAEGQPELSGPTKLPGIGAGYPTTTTPFVEYAQTLAPFDGITAANTLPSMQSSLPPTPEFLPSMHFPIKTTLTPEGLLNQNMNWDETFMQPDGSVDGVILWSM</sequence>
<comment type="caution">
    <text evidence="10">The sequence shown here is derived from an EMBL/GenBank/DDBJ whole genome shotgun (WGS) entry which is preliminary data.</text>
</comment>
<dbReference type="Pfam" id="PF04082">
    <property type="entry name" value="Fungal_trans"/>
    <property type="match status" value="1"/>
</dbReference>
<dbReference type="SMART" id="SM00906">
    <property type="entry name" value="Fungal_trans"/>
    <property type="match status" value="1"/>
</dbReference>
<evidence type="ECO:0000256" key="3">
    <source>
        <dbReference type="ARBA" id="ARBA00022833"/>
    </source>
</evidence>
<keyword evidence="5" id="KW-0238">DNA-binding</keyword>
<feature type="region of interest" description="Disordered" evidence="8">
    <location>
        <begin position="1"/>
        <end position="26"/>
    </location>
</feature>
<dbReference type="PROSITE" id="PS50048">
    <property type="entry name" value="ZN2_CY6_FUNGAL_2"/>
    <property type="match status" value="1"/>
</dbReference>
<keyword evidence="7" id="KW-0539">Nucleus</keyword>
<feature type="compositionally biased region" description="Low complexity" evidence="8">
    <location>
        <begin position="1"/>
        <end position="14"/>
    </location>
</feature>
<protein>
    <submittedName>
        <fullName evidence="10">Fungal-specific transcription factor domain-containing protein</fullName>
    </submittedName>
</protein>
<dbReference type="PANTHER" id="PTHR47782">
    <property type="entry name" value="ZN(II)2CYS6 TRANSCRIPTION FACTOR (EUROFUNG)-RELATED"/>
    <property type="match status" value="1"/>
</dbReference>
<proteinExistence type="predicted"/>
<keyword evidence="6" id="KW-0804">Transcription</keyword>
<evidence type="ECO:0000256" key="7">
    <source>
        <dbReference type="ARBA" id="ARBA00023242"/>
    </source>
</evidence>
<keyword evidence="3" id="KW-0862">Zinc</keyword>
<dbReference type="InterPro" id="IPR001138">
    <property type="entry name" value="Zn2Cys6_DnaBD"/>
</dbReference>
<keyword evidence="4" id="KW-0805">Transcription regulation</keyword>
<dbReference type="Pfam" id="PF00172">
    <property type="entry name" value="Zn_clus"/>
    <property type="match status" value="1"/>
</dbReference>
<dbReference type="Proteomes" id="UP001492380">
    <property type="component" value="Unassembled WGS sequence"/>
</dbReference>
<dbReference type="Gene3D" id="4.10.240.10">
    <property type="entry name" value="Zn(2)-C6 fungal-type DNA-binding domain"/>
    <property type="match status" value="1"/>
</dbReference>
<dbReference type="EMBL" id="JBBWRZ010000001">
    <property type="protein sequence ID" value="KAK8246837.1"/>
    <property type="molecule type" value="Genomic_DNA"/>
</dbReference>
<dbReference type="PROSITE" id="PS00463">
    <property type="entry name" value="ZN2_CY6_FUNGAL_1"/>
    <property type="match status" value="1"/>
</dbReference>
<evidence type="ECO:0000313" key="10">
    <source>
        <dbReference type="EMBL" id="KAK8246837.1"/>
    </source>
</evidence>
<dbReference type="CDD" id="cd00067">
    <property type="entry name" value="GAL4"/>
    <property type="match status" value="1"/>
</dbReference>
<evidence type="ECO:0000313" key="11">
    <source>
        <dbReference type="Proteomes" id="UP001492380"/>
    </source>
</evidence>